<dbReference type="Gramene" id="PGSC0003DMT400000675">
    <property type="protein sequence ID" value="PGSC0003DMT400000675"/>
    <property type="gene ID" value="PGSC0003DMG400000239"/>
</dbReference>
<keyword evidence="2" id="KW-1185">Reference proteome</keyword>
<dbReference type="HOGENOM" id="CLU_2872025_0_0_1"/>
<gene>
    <name evidence="1" type="primary">LOC102590704</name>
</gene>
<proteinExistence type="predicted"/>
<name>M0ZH54_SOLTU</name>
<dbReference type="ExpressionAtlas" id="M0ZH54">
    <property type="expression patterns" value="baseline"/>
</dbReference>
<dbReference type="Proteomes" id="UP000011115">
    <property type="component" value="Unassembled WGS sequence"/>
</dbReference>
<evidence type="ECO:0000313" key="2">
    <source>
        <dbReference type="Proteomes" id="UP000011115"/>
    </source>
</evidence>
<dbReference type="AlphaFoldDB" id="M0ZH54"/>
<reference evidence="2" key="1">
    <citation type="journal article" date="2011" name="Nature">
        <title>Genome sequence and analysis of the tuber crop potato.</title>
        <authorList>
            <consortium name="The Potato Genome Sequencing Consortium"/>
        </authorList>
    </citation>
    <scope>NUCLEOTIDE SEQUENCE [LARGE SCALE GENOMIC DNA]</scope>
    <source>
        <strain evidence="2">cv. DM1-3 516 R44</strain>
    </source>
</reference>
<protein>
    <submittedName>
        <fullName evidence="1">Arginine/serine-rich splicing factor</fullName>
    </submittedName>
</protein>
<dbReference type="OrthoDB" id="5970at2759"/>
<accession>M0ZH54</accession>
<sequence>MYVHTGPGKTWWGAKCEIHSEDLHILSVSFDAGTSPKEKELVSWLNTCKNFYCKATYLSSCTPQ</sequence>
<evidence type="ECO:0000313" key="1">
    <source>
        <dbReference type="EnsemblPlants" id="PGSC0003DMT400000675"/>
    </source>
</evidence>
<dbReference type="EnsemblPlants" id="PGSC0003DMT400000675">
    <property type="protein sequence ID" value="PGSC0003DMT400000675"/>
    <property type="gene ID" value="PGSC0003DMG400000239"/>
</dbReference>
<reference evidence="1" key="2">
    <citation type="submission" date="2015-06" db="UniProtKB">
        <authorList>
            <consortium name="EnsemblPlants"/>
        </authorList>
    </citation>
    <scope>IDENTIFICATION</scope>
    <source>
        <strain evidence="1">DM1-3 516 R44</strain>
    </source>
</reference>
<organism evidence="1 2">
    <name type="scientific">Solanum tuberosum</name>
    <name type="common">Potato</name>
    <dbReference type="NCBI Taxonomy" id="4113"/>
    <lineage>
        <taxon>Eukaryota</taxon>
        <taxon>Viridiplantae</taxon>
        <taxon>Streptophyta</taxon>
        <taxon>Embryophyta</taxon>
        <taxon>Tracheophyta</taxon>
        <taxon>Spermatophyta</taxon>
        <taxon>Magnoliopsida</taxon>
        <taxon>eudicotyledons</taxon>
        <taxon>Gunneridae</taxon>
        <taxon>Pentapetalae</taxon>
        <taxon>asterids</taxon>
        <taxon>lamiids</taxon>
        <taxon>Solanales</taxon>
        <taxon>Solanaceae</taxon>
        <taxon>Solanoideae</taxon>
        <taxon>Solaneae</taxon>
        <taxon>Solanum</taxon>
    </lineage>
</organism>